<organism evidence="3">
    <name type="scientific">Medicago truncatula</name>
    <name type="common">Barrel medic</name>
    <name type="synonym">Medicago tribuloides</name>
    <dbReference type="NCBI Taxonomy" id="3880"/>
    <lineage>
        <taxon>Eukaryota</taxon>
        <taxon>Viridiplantae</taxon>
        <taxon>Streptophyta</taxon>
        <taxon>Embryophyta</taxon>
        <taxon>Tracheophyta</taxon>
        <taxon>Spermatophyta</taxon>
        <taxon>Magnoliopsida</taxon>
        <taxon>eudicotyledons</taxon>
        <taxon>Gunneridae</taxon>
        <taxon>Pentapetalae</taxon>
        <taxon>rosids</taxon>
        <taxon>fabids</taxon>
        <taxon>Fabales</taxon>
        <taxon>Fabaceae</taxon>
        <taxon>Papilionoideae</taxon>
        <taxon>50 kb inversion clade</taxon>
        <taxon>NPAAA clade</taxon>
        <taxon>Hologalegina</taxon>
        <taxon>IRL clade</taxon>
        <taxon>Trifolieae</taxon>
        <taxon>Medicago</taxon>
    </lineage>
</organism>
<feature type="transmembrane region" description="Helical" evidence="1">
    <location>
        <begin position="84"/>
        <end position="105"/>
    </location>
</feature>
<evidence type="ECO:0000256" key="1">
    <source>
        <dbReference type="SAM" id="Phobius"/>
    </source>
</evidence>
<evidence type="ECO:0000259" key="2">
    <source>
        <dbReference type="Pfam" id="PF17921"/>
    </source>
</evidence>
<dbReference type="PANTHER" id="PTHR47266">
    <property type="entry name" value="ENDONUCLEASE-RELATED"/>
    <property type="match status" value="1"/>
</dbReference>
<keyword evidence="1" id="KW-0472">Membrane</keyword>
<dbReference type="Proteomes" id="UP000265566">
    <property type="component" value="Chromosome 3"/>
</dbReference>
<dbReference type="Gene3D" id="1.10.340.70">
    <property type="match status" value="1"/>
</dbReference>
<feature type="domain" description="Integrase zinc-binding" evidence="2">
    <location>
        <begin position="13"/>
        <end position="67"/>
    </location>
</feature>
<dbReference type="Pfam" id="PF17921">
    <property type="entry name" value="Integrase_H2C2"/>
    <property type="match status" value="1"/>
</dbReference>
<evidence type="ECO:0000313" key="3">
    <source>
        <dbReference type="EMBL" id="RHN66823.1"/>
    </source>
</evidence>
<comment type="caution">
    <text evidence="3">The sequence shown here is derived from an EMBL/GenBank/DDBJ whole genome shotgun (WGS) entry which is preliminary data.</text>
</comment>
<dbReference type="InterPro" id="IPR052160">
    <property type="entry name" value="Gypsy_RT_Integrase-like"/>
</dbReference>
<dbReference type="EMBL" id="PSQE01000003">
    <property type="protein sequence ID" value="RHN66823.1"/>
    <property type="molecule type" value="Genomic_DNA"/>
</dbReference>
<name>A0A396IQM4_MEDTR</name>
<proteinExistence type="predicted"/>
<protein>
    <recommendedName>
        <fullName evidence="2">Integrase zinc-binding domain-containing protein</fullName>
    </recommendedName>
</protein>
<gene>
    <name evidence="3" type="ORF">MtrunA17_Chr3g0095841</name>
</gene>
<accession>A0A396IQM4</accession>
<sequence>MFHDRVCVPNVLKLKKRILEEGHMSSLSFHPKATKMYQDLKRLFWWPGMKKDIAEFVYACLVFQKSKIEHQKSSGLMQPLFVPAWKWVVVLNLYIFTIVFTILSLRERVNLCFQHNTYC</sequence>
<dbReference type="Gramene" id="rna14919">
    <property type="protein sequence ID" value="RHN66823.1"/>
    <property type="gene ID" value="gene14919"/>
</dbReference>
<dbReference type="InterPro" id="IPR041588">
    <property type="entry name" value="Integrase_H2C2"/>
</dbReference>
<reference evidence="3" key="1">
    <citation type="journal article" date="2018" name="Nat. Plants">
        <title>Whole-genome landscape of Medicago truncatula symbiotic genes.</title>
        <authorList>
            <person name="Pecrix Y."/>
            <person name="Gamas P."/>
            <person name="Carrere S."/>
        </authorList>
    </citation>
    <scope>NUCLEOTIDE SEQUENCE</scope>
    <source>
        <tissue evidence="3">Leaves</tissue>
    </source>
</reference>
<keyword evidence="1" id="KW-0812">Transmembrane</keyword>
<dbReference type="AlphaFoldDB" id="A0A396IQM4"/>
<keyword evidence="1" id="KW-1133">Transmembrane helix</keyword>